<dbReference type="Gene3D" id="3.10.180.10">
    <property type="entry name" value="2,3-Dihydroxybiphenyl 1,2-Dioxygenase, domain 1"/>
    <property type="match status" value="1"/>
</dbReference>
<proteinExistence type="predicted"/>
<dbReference type="InterPro" id="IPR029068">
    <property type="entry name" value="Glyas_Bleomycin-R_OHBP_Dase"/>
</dbReference>
<feature type="domain" description="Glyoxalase/fosfomycin resistance/dioxygenase" evidence="1">
    <location>
        <begin position="23"/>
        <end position="106"/>
    </location>
</feature>
<dbReference type="EMBL" id="JAFNJU010000011">
    <property type="protein sequence ID" value="MBO1266064.1"/>
    <property type="molecule type" value="Genomic_DNA"/>
</dbReference>
<comment type="caution">
    <text evidence="2">The sequence shown here is derived from an EMBL/GenBank/DDBJ whole genome shotgun (WGS) entry which is preliminary data.</text>
</comment>
<dbReference type="RefSeq" id="WP_207600586.1">
    <property type="nucleotide sequence ID" value="NZ_JAFNJU010000011.1"/>
</dbReference>
<gene>
    <name evidence="2" type="ORF">J3A84_13585</name>
</gene>
<evidence type="ECO:0000313" key="3">
    <source>
        <dbReference type="Proteomes" id="UP000664218"/>
    </source>
</evidence>
<keyword evidence="3" id="KW-1185">Reference proteome</keyword>
<reference evidence="2" key="1">
    <citation type="submission" date="2021-03" db="EMBL/GenBank/DDBJ databases">
        <title>Proteiniclasticum marinus sp. nov., isolated from tidal flat sediment.</title>
        <authorList>
            <person name="Namirimu T."/>
            <person name="Yang J.-A."/>
            <person name="Yang S.-H."/>
            <person name="Kim Y.-J."/>
            <person name="Kwon K.K."/>
        </authorList>
    </citation>
    <scope>NUCLEOTIDE SEQUENCE</scope>
    <source>
        <strain evidence="2">SCR006</strain>
    </source>
</reference>
<evidence type="ECO:0000313" key="2">
    <source>
        <dbReference type="EMBL" id="MBO1266064.1"/>
    </source>
</evidence>
<dbReference type="InterPro" id="IPR004360">
    <property type="entry name" value="Glyas_Fos-R_dOase_dom"/>
</dbReference>
<sequence length="129" mass="15109">MAKIVGVGGLFLEFKGEKGALHSFYKEVLGMDMSEYGSGFTEGEQMMLLSFKREGENVPLINFRVDDLTAFMEILRKNRLETDEISVYEYGKFAHFTDPFGNYIELWEPEPEKYKEMVRKEMEAYLEEF</sequence>
<dbReference type="Proteomes" id="UP000664218">
    <property type="component" value="Unassembled WGS sequence"/>
</dbReference>
<dbReference type="AlphaFoldDB" id="A0A939H891"/>
<organism evidence="2 3">
    <name type="scientific">Proteiniclasticum aestuarii</name>
    <dbReference type="NCBI Taxonomy" id="2817862"/>
    <lineage>
        <taxon>Bacteria</taxon>
        <taxon>Bacillati</taxon>
        <taxon>Bacillota</taxon>
        <taxon>Clostridia</taxon>
        <taxon>Eubacteriales</taxon>
        <taxon>Clostridiaceae</taxon>
        <taxon>Proteiniclasticum</taxon>
    </lineage>
</organism>
<evidence type="ECO:0000259" key="1">
    <source>
        <dbReference type="Pfam" id="PF00903"/>
    </source>
</evidence>
<accession>A0A939H891</accession>
<dbReference type="SUPFAM" id="SSF54593">
    <property type="entry name" value="Glyoxalase/Bleomycin resistance protein/Dihydroxybiphenyl dioxygenase"/>
    <property type="match status" value="1"/>
</dbReference>
<name>A0A939H891_9CLOT</name>
<protein>
    <recommendedName>
        <fullName evidence="1">Glyoxalase/fosfomycin resistance/dioxygenase domain-containing protein</fullName>
    </recommendedName>
</protein>
<dbReference type="Pfam" id="PF00903">
    <property type="entry name" value="Glyoxalase"/>
    <property type="match status" value="1"/>
</dbReference>